<evidence type="ECO:0000313" key="3">
    <source>
        <dbReference type="Proteomes" id="UP000242084"/>
    </source>
</evidence>
<dbReference type="RefSeq" id="WP_158245710.1">
    <property type="nucleotide sequence ID" value="NZ_BMDM01000001.1"/>
</dbReference>
<feature type="transmembrane region" description="Helical" evidence="1">
    <location>
        <begin position="125"/>
        <end position="147"/>
    </location>
</feature>
<evidence type="ECO:0000313" key="2">
    <source>
        <dbReference type="EMBL" id="SNV77026.1"/>
    </source>
</evidence>
<accession>A0A240A281</accession>
<dbReference type="AlphaFoldDB" id="A0A240A281"/>
<dbReference type="SUPFAM" id="SSF158560">
    <property type="entry name" value="BH3980-like"/>
    <property type="match status" value="1"/>
</dbReference>
<organism evidence="2 3">
    <name type="scientific">Mammaliicoccus stepanovicii</name>
    <dbReference type="NCBI Taxonomy" id="643214"/>
    <lineage>
        <taxon>Bacteria</taxon>
        <taxon>Bacillati</taxon>
        <taxon>Bacillota</taxon>
        <taxon>Bacilli</taxon>
        <taxon>Bacillales</taxon>
        <taxon>Staphylococcaceae</taxon>
        <taxon>Mammaliicoccus</taxon>
    </lineage>
</organism>
<keyword evidence="1" id="KW-0472">Membrane</keyword>
<dbReference type="Gene3D" id="1.10.1900.10">
    <property type="entry name" value="c-terminal domain of poly(a) binding protein"/>
    <property type="match status" value="1"/>
</dbReference>
<keyword evidence="3" id="KW-1185">Reference proteome</keyword>
<sequence>MEKPVEVLIQENNLKRKQLNEEDLQVYEDFLLYIRTDLRVNEYDSEVILNDVLDHLLEATSHGMSAIEFFGHDVKAHADEILQELPNESNKAIMNMVLLGVSFFYFVYFAASGIAGIFTEYKTSILSLVSMLIIVPIGGVFIIKTLFSIIQNHIFDHSKYKNIKEMAYSGIVVGVIPALLIILPNVLFKDMTQVYIPWWVYLILSIGCYLLYRTIKSKK</sequence>
<dbReference type="EMBL" id="LT906462">
    <property type="protein sequence ID" value="SNV77026.1"/>
    <property type="molecule type" value="Genomic_DNA"/>
</dbReference>
<evidence type="ECO:0000256" key="1">
    <source>
        <dbReference type="SAM" id="Phobius"/>
    </source>
</evidence>
<keyword evidence="1" id="KW-0812">Transmembrane</keyword>
<dbReference type="Proteomes" id="UP000242084">
    <property type="component" value="Chromosome 1"/>
</dbReference>
<feature type="transmembrane region" description="Helical" evidence="1">
    <location>
        <begin position="194"/>
        <end position="212"/>
    </location>
</feature>
<proteinExistence type="predicted"/>
<feature type="transmembrane region" description="Helical" evidence="1">
    <location>
        <begin position="167"/>
        <end position="188"/>
    </location>
</feature>
<dbReference type="KEGG" id="sste:SAMEA4384403_2107"/>
<gene>
    <name evidence="2" type="ORF">SAMEA4384403_02107</name>
</gene>
<reference evidence="2 3" key="1">
    <citation type="submission" date="2017-06" db="EMBL/GenBank/DDBJ databases">
        <authorList>
            <consortium name="Pathogen Informatics"/>
        </authorList>
    </citation>
    <scope>NUCLEOTIDE SEQUENCE [LARGE SCALE GENOMIC DNA]</scope>
    <source>
        <strain evidence="2 3">NCTC13839</strain>
    </source>
</reference>
<protein>
    <submittedName>
        <fullName evidence="2">Membrane protein</fullName>
    </submittedName>
</protein>
<dbReference type="Pfam" id="PF06570">
    <property type="entry name" value="DUF1129"/>
    <property type="match status" value="1"/>
</dbReference>
<keyword evidence="1" id="KW-1133">Transmembrane helix</keyword>
<dbReference type="InterPro" id="IPR009214">
    <property type="entry name" value="DUF1129"/>
</dbReference>
<name>A0A240A281_9STAP</name>
<feature type="transmembrane region" description="Helical" evidence="1">
    <location>
        <begin position="97"/>
        <end position="119"/>
    </location>
</feature>
<dbReference type="OrthoDB" id="1655249at2"/>